<keyword evidence="1" id="KW-0812">Transmembrane</keyword>
<accession>A0A5P1F1S0</accession>
<reference evidence="3" key="1">
    <citation type="journal article" date="2017" name="Nat. Commun.">
        <title>The asparagus genome sheds light on the origin and evolution of a young Y chromosome.</title>
        <authorList>
            <person name="Harkess A."/>
            <person name="Zhou J."/>
            <person name="Xu C."/>
            <person name="Bowers J.E."/>
            <person name="Van der Hulst R."/>
            <person name="Ayyampalayam S."/>
            <person name="Mercati F."/>
            <person name="Riccardi P."/>
            <person name="McKain M.R."/>
            <person name="Kakrana A."/>
            <person name="Tang H."/>
            <person name="Ray J."/>
            <person name="Groenendijk J."/>
            <person name="Arikit S."/>
            <person name="Mathioni S.M."/>
            <person name="Nakano M."/>
            <person name="Shan H."/>
            <person name="Telgmann-Rauber A."/>
            <person name="Kanno A."/>
            <person name="Yue Z."/>
            <person name="Chen H."/>
            <person name="Li W."/>
            <person name="Chen Y."/>
            <person name="Xu X."/>
            <person name="Zhang Y."/>
            <person name="Luo S."/>
            <person name="Chen H."/>
            <person name="Gao J."/>
            <person name="Mao Z."/>
            <person name="Pires J.C."/>
            <person name="Luo M."/>
            <person name="Kudrna D."/>
            <person name="Wing R.A."/>
            <person name="Meyers B.C."/>
            <person name="Yi K."/>
            <person name="Kong H."/>
            <person name="Lavrijsen P."/>
            <person name="Sunseri F."/>
            <person name="Falavigna A."/>
            <person name="Ye Y."/>
            <person name="Leebens-Mack J.H."/>
            <person name="Chen G."/>
        </authorList>
    </citation>
    <scope>NUCLEOTIDE SEQUENCE [LARGE SCALE GENOMIC DNA]</scope>
    <source>
        <strain evidence="3">cv. DH0086</strain>
    </source>
</reference>
<evidence type="ECO:0000313" key="2">
    <source>
        <dbReference type="EMBL" id="ONK72295.1"/>
    </source>
</evidence>
<keyword evidence="3" id="KW-1185">Reference proteome</keyword>
<evidence type="ECO:0000256" key="1">
    <source>
        <dbReference type="SAM" id="Phobius"/>
    </source>
</evidence>
<feature type="transmembrane region" description="Helical" evidence="1">
    <location>
        <begin position="56"/>
        <end position="74"/>
    </location>
</feature>
<dbReference type="Gramene" id="ONK72295">
    <property type="protein sequence ID" value="ONK72295"/>
    <property type="gene ID" value="A4U43_C04F17850"/>
</dbReference>
<dbReference type="EMBL" id="CM007384">
    <property type="protein sequence ID" value="ONK72295.1"/>
    <property type="molecule type" value="Genomic_DNA"/>
</dbReference>
<organism evidence="2 3">
    <name type="scientific">Asparagus officinalis</name>
    <name type="common">Garden asparagus</name>
    <dbReference type="NCBI Taxonomy" id="4686"/>
    <lineage>
        <taxon>Eukaryota</taxon>
        <taxon>Viridiplantae</taxon>
        <taxon>Streptophyta</taxon>
        <taxon>Embryophyta</taxon>
        <taxon>Tracheophyta</taxon>
        <taxon>Spermatophyta</taxon>
        <taxon>Magnoliopsida</taxon>
        <taxon>Liliopsida</taxon>
        <taxon>Asparagales</taxon>
        <taxon>Asparagaceae</taxon>
        <taxon>Asparagoideae</taxon>
        <taxon>Asparagus</taxon>
    </lineage>
</organism>
<proteinExistence type="predicted"/>
<dbReference type="AlphaFoldDB" id="A0A5P1F1S0"/>
<keyword evidence="1" id="KW-0472">Membrane</keyword>
<protein>
    <submittedName>
        <fullName evidence="2">Uncharacterized protein</fullName>
    </submittedName>
</protein>
<evidence type="ECO:0000313" key="3">
    <source>
        <dbReference type="Proteomes" id="UP000243459"/>
    </source>
</evidence>
<name>A0A5P1F1S0_ASPOF</name>
<keyword evidence="1" id="KW-1133">Transmembrane helix</keyword>
<dbReference type="Proteomes" id="UP000243459">
    <property type="component" value="Chromosome 4"/>
</dbReference>
<sequence>MECIHIIWNGARSTISRLTLFWSNAQIEAACNTENRESNKNGRATYTGTIGRRMKALVILVLGVMLVSSCFAMPRKVLSNEIQADDKAGESQGLVDRGNSEKVDAARNVVNTNSHHQIPAPNSGFNN</sequence>
<gene>
    <name evidence="2" type="ORF">A4U43_C04F17850</name>
</gene>